<name>A0ABN8LNN8_9CNID</name>
<sequence>MERINQQKGFHSEEQWKIAKAIKDGFVSVQSEMWRHRAYFSSFPKQNAFQSLEENLSTMVLFPCRAKCGDTESEMWRHR</sequence>
<comment type="caution">
    <text evidence="1">The sequence shown here is derived from an EMBL/GenBank/DDBJ whole genome shotgun (WGS) entry which is preliminary data.</text>
</comment>
<proteinExistence type="predicted"/>
<gene>
    <name evidence="1" type="ORF">PEVE_00034706</name>
</gene>
<evidence type="ECO:0000313" key="2">
    <source>
        <dbReference type="Proteomes" id="UP001159427"/>
    </source>
</evidence>
<organism evidence="1 2">
    <name type="scientific">Porites evermanni</name>
    <dbReference type="NCBI Taxonomy" id="104178"/>
    <lineage>
        <taxon>Eukaryota</taxon>
        <taxon>Metazoa</taxon>
        <taxon>Cnidaria</taxon>
        <taxon>Anthozoa</taxon>
        <taxon>Hexacorallia</taxon>
        <taxon>Scleractinia</taxon>
        <taxon>Fungiina</taxon>
        <taxon>Poritidae</taxon>
        <taxon>Porites</taxon>
    </lineage>
</organism>
<accession>A0ABN8LNN8</accession>
<evidence type="ECO:0000313" key="1">
    <source>
        <dbReference type="EMBL" id="CAH3017040.1"/>
    </source>
</evidence>
<dbReference type="EMBL" id="CALNXI010000053">
    <property type="protein sequence ID" value="CAH3017040.1"/>
    <property type="molecule type" value="Genomic_DNA"/>
</dbReference>
<feature type="non-terminal residue" evidence="1">
    <location>
        <position position="79"/>
    </location>
</feature>
<reference evidence="1 2" key="1">
    <citation type="submission" date="2022-05" db="EMBL/GenBank/DDBJ databases">
        <authorList>
            <consortium name="Genoscope - CEA"/>
            <person name="William W."/>
        </authorList>
    </citation>
    <scope>NUCLEOTIDE SEQUENCE [LARGE SCALE GENOMIC DNA]</scope>
</reference>
<dbReference type="Proteomes" id="UP001159427">
    <property type="component" value="Unassembled WGS sequence"/>
</dbReference>
<protein>
    <submittedName>
        <fullName evidence="1">Uncharacterized protein</fullName>
    </submittedName>
</protein>
<keyword evidence="2" id="KW-1185">Reference proteome</keyword>